<dbReference type="EMBL" id="AKHW03000640">
    <property type="protein sequence ID" value="KYO44883.1"/>
    <property type="molecule type" value="Genomic_DNA"/>
</dbReference>
<evidence type="ECO:0000313" key="2">
    <source>
        <dbReference type="EMBL" id="KYO44883.1"/>
    </source>
</evidence>
<gene>
    <name evidence="2" type="ORF">Y1Q_0022964</name>
</gene>
<accession>A0A151P787</accession>
<dbReference type="AlphaFoldDB" id="A0A151P787"/>
<feature type="region of interest" description="Disordered" evidence="1">
    <location>
        <begin position="18"/>
        <end position="37"/>
    </location>
</feature>
<keyword evidence="3" id="KW-1185">Reference proteome</keyword>
<organism evidence="2 3">
    <name type="scientific">Alligator mississippiensis</name>
    <name type="common">American alligator</name>
    <dbReference type="NCBI Taxonomy" id="8496"/>
    <lineage>
        <taxon>Eukaryota</taxon>
        <taxon>Metazoa</taxon>
        <taxon>Chordata</taxon>
        <taxon>Craniata</taxon>
        <taxon>Vertebrata</taxon>
        <taxon>Euteleostomi</taxon>
        <taxon>Archelosauria</taxon>
        <taxon>Archosauria</taxon>
        <taxon>Crocodylia</taxon>
        <taxon>Alligatoridae</taxon>
        <taxon>Alligatorinae</taxon>
        <taxon>Alligator</taxon>
    </lineage>
</organism>
<evidence type="ECO:0000313" key="3">
    <source>
        <dbReference type="Proteomes" id="UP000050525"/>
    </source>
</evidence>
<proteinExistence type="predicted"/>
<evidence type="ECO:0000256" key="1">
    <source>
        <dbReference type="SAM" id="MobiDB-lite"/>
    </source>
</evidence>
<dbReference type="Proteomes" id="UP000050525">
    <property type="component" value="Unassembled WGS sequence"/>
</dbReference>
<reference evidence="2 3" key="1">
    <citation type="journal article" date="2012" name="Genome Biol.">
        <title>Sequencing three crocodilian genomes to illuminate the evolution of archosaurs and amniotes.</title>
        <authorList>
            <person name="St John J.A."/>
            <person name="Braun E.L."/>
            <person name="Isberg S.R."/>
            <person name="Miles L.G."/>
            <person name="Chong A.Y."/>
            <person name="Gongora J."/>
            <person name="Dalzell P."/>
            <person name="Moran C."/>
            <person name="Bed'hom B."/>
            <person name="Abzhanov A."/>
            <person name="Burgess S.C."/>
            <person name="Cooksey A.M."/>
            <person name="Castoe T.A."/>
            <person name="Crawford N.G."/>
            <person name="Densmore L.D."/>
            <person name="Drew J.C."/>
            <person name="Edwards S.V."/>
            <person name="Faircloth B.C."/>
            <person name="Fujita M.K."/>
            <person name="Greenwold M.J."/>
            <person name="Hoffmann F.G."/>
            <person name="Howard J.M."/>
            <person name="Iguchi T."/>
            <person name="Janes D.E."/>
            <person name="Khan S.Y."/>
            <person name="Kohno S."/>
            <person name="de Koning A.J."/>
            <person name="Lance S.L."/>
            <person name="McCarthy F.M."/>
            <person name="McCormack J.E."/>
            <person name="Merchant M.E."/>
            <person name="Peterson D.G."/>
            <person name="Pollock D.D."/>
            <person name="Pourmand N."/>
            <person name="Raney B.J."/>
            <person name="Roessler K.A."/>
            <person name="Sanford J.R."/>
            <person name="Sawyer R.H."/>
            <person name="Schmidt C.J."/>
            <person name="Triplett E.W."/>
            <person name="Tuberville T.D."/>
            <person name="Venegas-Anaya M."/>
            <person name="Howard J.T."/>
            <person name="Jarvis E.D."/>
            <person name="Guillette L.J.Jr."/>
            <person name="Glenn T.C."/>
            <person name="Green R.E."/>
            <person name="Ray D.A."/>
        </authorList>
    </citation>
    <scope>NUCLEOTIDE SEQUENCE [LARGE SCALE GENOMIC DNA]</scope>
    <source>
        <strain evidence="2">KSC_2009_1</strain>
    </source>
</reference>
<comment type="caution">
    <text evidence="2">The sequence shown here is derived from an EMBL/GenBank/DDBJ whole genome shotgun (WGS) entry which is preliminary data.</text>
</comment>
<sequence>MGVLNLFNFQKETSPKGIQAPVQAARGPKRMQHTRDKQEDMDMILTFSFGLTVGKCRWLPELKFKDKALD</sequence>
<name>A0A151P787_ALLMI</name>
<protein>
    <submittedName>
        <fullName evidence="2">Uncharacterized protein</fullName>
    </submittedName>
</protein>